<dbReference type="Proteomes" id="UP000199574">
    <property type="component" value="Chromosome I"/>
</dbReference>
<evidence type="ECO:0008006" key="3">
    <source>
        <dbReference type="Google" id="ProtNLM"/>
    </source>
</evidence>
<dbReference type="RefSeq" id="WP_091606071.1">
    <property type="nucleotide sequence ID" value="NZ_LT629754.1"/>
</dbReference>
<dbReference type="PROSITE" id="PS51257">
    <property type="entry name" value="PROKAR_LIPOPROTEIN"/>
    <property type="match status" value="1"/>
</dbReference>
<proteinExistence type="predicted"/>
<dbReference type="EMBL" id="LT629754">
    <property type="protein sequence ID" value="SDS92535.1"/>
    <property type="molecule type" value="Genomic_DNA"/>
</dbReference>
<reference evidence="1 2" key="1">
    <citation type="submission" date="2016-10" db="EMBL/GenBank/DDBJ databases">
        <authorList>
            <person name="Varghese N."/>
            <person name="Submissions S."/>
        </authorList>
    </citation>
    <scope>NUCLEOTIDE SEQUENCE [LARGE SCALE GENOMIC DNA]</scope>
    <source>
        <strain evidence="1 2">MAR_2009_60</strain>
    </source>
</reference>
<keyword evidence="2" id="KW-1185">Reference proteome</keyword>
<dbReference type="PANTHER" id="PTHR48098">
    <property type="entry name" value="ENTEROCHELIN ESTERASE-RELATED"/>
    <property type="match status" value="1"/>
</dbReference>
<dbReference type="Gene3D" id="3.40.50.1820">
    <property type="entry name" value="alpha/beta hydrolase"/>
    <property type="match status" value="1"/>
</dbReference>
<dbReference type="GeneID" id="90592358"/>
<dbReference type="InterPro" id="IPR000801">
    <property type="entry name" value="Esterase-like"/>
</dbReference>
<evidence type="ECO:0000313" key="2">
    <source>
        <dbReference type="Proteomes" id="UP000199574"/>
    </source>
</evidence>
<name>A0ABY0UMV3_9FLAO</name>
<dbReference type="SUPFAM" id="SSF53474">
    <property type="entry name" value="alpha/beta-Hydrolases"/>
    <property type="match status" value="1"/>
</dbReference>
<sequence length="371" mass="42898">MKILFSLTIVLFLFSCKSESRDKDQVNKEKIEIGERFSLSSQILKEDRDIYISLPSNYDNSIHSYPIIVVMDAEYLFEITSAIVKIKASRNEMPESIIVGIPNNTDKRYDMAFELSNSRGEYFFGKGHSNAKDYLKFFREELFPNLNSKYRINSGKTIIGMSPTFGPVFESFWNEPDLFNGYIVLAAELSLRTISGETIAQKVLKSIKDSLHPKAAIYIGKADDDLKRRPEEEAKAFNELNQQLVSDSNPRIEYKFEVIENQNHYGMSITGIQNGLQTIYPSKKWYVPYRDFWNSENPSREIKLFYDNLSDDYGFEIVPIENSFYAAQTLSGTIKKLKRQGRIKESKEVLNLALRYYPKSQELRELISIAK</sequence>
<dbReference type="InterPro" id="IPR029058">
    <property type="entry name" value="AB_hydrolase_fold"/>
</dbReference>
<protein>
    <recommendedName>
        <fullName evidence="3">Esterase</fullName>
    </recommendedName>
</protein>
<organism evidence="1 2">
    <name type="scientific">Maribacter dokdonensis</name>
    <dbReference type="NCBI Taxonomy" id="320912"/>
    <lineage>
        <taxon>Bacteria</taxon>
        <taxon>Pseudomonadati</taxon>
        <taxon>Bacteroidota</taxon>
        <taxon>Flavobacteriia</taxon>
        <taxon>Flavobacteriales</taxon>
        <taxon>Flavobacteriaceae</taxon>
        <taxon>Maribacter</taxon>
    </lineage>
</organism>
<accession>A0ABY0UMV3</accession>
<dbReference type="InterPro" id="IPR050583">
    <property type="entry name" value="Mycobacterial_A85_antigen"/>
</dbReference>
<evidence type="ECO:0000313" key="1">
    <source>
        <dbReference type="EMBL" id="SDS92535.1"/>
    </source>
</evidence>
<dbReference type="Pfam" id="PF00756">
    <property type="entry name" value="Esterase"/>
    <property type="match status" value="1"/>
</dbReference>
<dbReference type="PANTHER" id="PTHR48098:SF3">
    <property type="entry name" value="IRON(III) ENTEROBACTIN ESTERASE"/>
    <property type="match status" value="1"/>
</dbReference>
<gene>
    <name evidence="1" type="ORF">SAMN05192545_2367</name>
</gene>